<accession>A0A2G1W5Y1</accession>
<feature type="transmembrane region" description="Helical" evidence="1">
    <location>
        <begin position="74"/>
        <end position="92"/>
    </location>
</feature>
<dbReference type="Proteomes" id="UP000225740">
    <property type="component" value="Unassembled WGS sequence"/>
</dbReference>
<protein>
    <submittedName>
        <fullName evidence="2">Uncharacterized protein</fullName>
    </submittedName>
</protein>
<keyword evidence="1" id="KW-0812">Transmembrane</keyword>
<gene>
    <name evidence="2" type="ORF">CEE69_15640</name>
</gene>
<comment type="caution">
    <text evidence="2">The sequence shown here is derived from an EMBL/GenBank/DDBJ whole genome shotgun (WGS) entry which is preliminary data.</text>
</comment>
<evidence type="ECO:0000313" key="3">
    <source>
        <dbReference type="Proteomes" id="UP000225740"/>
    </source>
</evidence>
<evidence type="ECO:0000313" key="2">
    <source>
        <dbReference type="EMBL" id="PHQ34436.1"/>
    </source>
</evidence>
<dbReference type="OrthoDB" id="274797at2"/>
<feature type="transmembrane region" description="Helical" evidence="1">
    <location>
        <begin position="104"/>
        <end position="133"/>
    </location>
</feature>
<sequence length="142" mass="15410">MDIDPKEPVDVRLYSARRRFDLASIIVATTFYAGIFAFCQAIGAPVGFTATVGAFIALVAITQALLWGGAKPRLASVLTGSVTFVVVTVVSWRFQSTHLLPSTLLSQMIFVTISGAFWGYITGTLVGSVFMVADRFRRRVAK</sequence>
<reference evidence="2 3" key="1">
    <citation type="submission" date="2017-06" db="EMBL/GenBank/DDBJ databases">
        <title>Description of Rhodopirellula bahusiensis sp. nov.</title>
        <authorList>
            <person name="Kizina J."/>
            <person name="Harder J."/>
        </authorList>
    </citation>
    <scope>NUCLEOTIDE SEQUENCE [LARGE SCALE GENOMIC DNA]</scope>
    <source>
        <strain evidence="2 3">SWK21</strain>
    </source>
</reference>
<dbReference type="EMBL" id="NIZW01000011">
    <property type="protein sequence ID" value="PHQ34436.1"/>
    <property type="molecule type" value="Genomic_DNA"/>
</dbReference>
<dbReference type="AlphaFoldDB" id="A0A2G1W5Y1"/>
<dbReference type="RefSeq" id="WP_099261578.1">
    <property type="nucleotide sequence ID" value="NZ_NIZW01000011.1"/>
</dbReference>
<evidence type="ECO:0000256" key="1">
    <source>
        <dbReference type="SAM" id="Phobius"/>
    </source>
</evidence>
<keyword evidence="1" id="KW-1133">Transmembrane helix</keyword>
<proteinExistence type="predicted"/>
<feature type="transmembrane region" description="Helical" evidence="1">
    <location>
        <begin position="20"/>
        <end position="43"/>
    </location>
</feature>
<keyword evidence="3" id="KW-1185">Reference proteome</keyword>
<dbReference type="GeneID" id="90609501"/>
<keyword evidence="1" id="KW-0472">Membrane</keyword>
<name>A0A2G1W5Y1_9BACT</name>
<organism evidence="2 3">
    <name type="scientific">Rhodopirellula bahusiensis</name>
    <dbReference type="NCBI Taxonomy" id="2014065"/>
    <lineage>
        <taxon>Bacteria</taxon>
        <taxon>Pseudomonadati</taxon>
        <taxon>Planctomycetota</taxon>
        <taxon>Planctomycetia</taxon>
        <taxon>Pirellulales</taxon>
        <taxon>Pirellulaceae</taxon>
        <taxon>Rhodopirellula</taxon>
    </lineage>
</organism>
<feature type="transmembrane region" description="Helical" evidence="1">
    <location>
        <begin position="49"/>
        <end position="67"/>
    </location>
</feature>